<dbReference type="InterPro" id="IPR016047">
    <property type="entry name" value="M23ase_b-sheet_dom"/>
</dbReference>
<feature type="chain" id="PRO_5047297763" evidence="2">
    <location>
        <begin position="21"/>
        <end position="379"/>
    </location>
</feature>
<name>A0ABU3BWX0_9GAMM</name>
<dbReference type="Pfam" id="PF01551">
    <property type="entry name" value="Peptidase_M23"/>
    <property type="match status" value="1"/>
</dbReference>
<feature type="domain" description="M23ase beta-sheet core" evidence="3">
    <location>
        <begin position="280"/>
        <end position="373"/>
    </location>
</feature>
<dbReference type="PANTHER" id="PTHR21666">
    <property type="entry name" value="PEPTIDASE-RELATED"/>
    <property type="match status" value="1"/>
</dbReference>
<sequence>MARGLAILLLTLIPAGLATAQGLAEREQQLQALRSEIATLKNHIEQDRERRGDLSAELATVETRIAEASGELRGIREDIRAHETEIDRLEAEAAGLRESLGGRVETLGQRMDAAYRVGRQGRLRLILSQDDPAAIGRLLGYYEYYSQAQATAIRELRTDLSALAEQRRQIATERQALAAAESRRANALAALDDTRRERAETLERIKTQLAARGDDLGSLQAEAEALESLIGEVRERVEKAPSPPPVGEPFGNLRGQLAPPVSGRIIAGFGDAKAGGKLKWQGVWLAAGAGTSVSAAAAGRVVYVGWMHRYGLIVVLDHGDDYYTVYGHNQSARVEVGDRVRAGQTIAAAGNSGGHDRHGVYFEIRRGRTPVDPARWLSG</sequence>
<feature type="coiled-coil region" evidence="1">
    <location>
        <begin position="153"/>
        <end position="236"/>
    </location>
</feature>
<dbReference type="RefSeq" id="WP_311651517.1">
    <property type="nucleotide sequence ID" value="NZ_JAVRIB010000002.1"/>
</dbReference>
<feature type="signal peptide" evidence="2">
    <location>
        <begin position="1"/>
        <end position="20"/>
    </location>
</feature>
<protein>
    <submittedName>
        <fullName evidence="4">Peptidoglycan DD-metalloendopeptidase family protein</fullName>
    </submittedName>
</protein>
<evidence type="ECO:0000256" key="1">
    <source>
        <dbReference type="SAM" id="Coils"/>
    </source>
</evidence>
<dbReference type="EMBL" id="JAVRIB010000002">
    <property type="protein sequence ID" value="MDT0633792.1"/>
    <property type="molecule type" value="Genomic_DNA"/>
</dbReference>
<organism evidence="4 5">
    <name type="scientific">Spectribacter hydrogenoxidans</name>
    <dbReference type="NCBI Taxonomy" id="3075608"/>
    <lineage>
        <taxon>Bacteria</taxon>
        <taxon>Pseudomonadati</taxon>
        <taxon>Pseudomonadota</taxon>
        <taxon>Gammaproteobacteria</taxon>
        <taxon>Salinisphaerales</taxon>
        <taxon>Salinisphaeraceae</taxon>
        <taxon>Spectribacter</taxon>
    </lineage>
</organism>
<accession>A0ABU3BWX0</accession>
<dbReference type="PANTHER" id="PTHR21666:SF270">
    <property type="entry name" value="MUREIN HYDROLASE ACTIVATOR ENVC"/>
    <property type="match status" value="1"/>
</dbReference>
<evidence type="ECO:0000313" key="5">
    <source>
        <dbReference type="Proteomes" id="UP001251857"/>
    </source>
</evidence>
<gene>
    <name evidence="4" type="ORF">RM532_02335</name>
</gene>
<dbReference type="Gene3D" id="6.10.250.3150">
    <property type="match status" value="1"/>
</dbReference>
<dbReference type="InterPro" id="IPR050570">
    <property type="entry name" value="Cell_wall_metabolism_enzyme"/>
</dbReference>
<keyword evidence="2" id="KW-0732">Signal</keyword>
<dbReference type="InterPro" id="IPR011055">
    <property type="entry name" value="Dup_hybrid_motif"/>
</dbReference>
<evidence type="ECO:0000259" key="3">
    <source>
        <dbReference type="Pfam" id="PF01551"/>
    </source>
</evidence>
<keyword evidence="5" id="KW-1185">Reference proteome</keyword>
<dbReference type="SUPFAM" id="SSF51261">
    <property type="entry name" value="Duplicated hybrid motif"/>
    <property type="match status" value="1"/>
</dbReference>
<evidence type="ECO:0000256" key="2">
    <source>
        <dbReference type="SAM" id="SignalP"/>
    </source>
</evidence>
<dbReference type="Gene3D" id="2.70.70.10">
    <property type="entry name" value="Glucose Permease (Domain IIA)"/>
    <property type="match status" value="1"/>
</dbReference>
<evidence type="ECO:0000313" key="4">
    <source>
        <dbReference type="EMBL" id="MDT0633792.1"/>
    </source>
</evidence>
<comment type="caution">
    <text evidence="4">The sequence shown here is derived from an EMBL/GenBank/DDBJ whole genome shotgun (WGS) entry which is preliminary data.</text>
</comment>
<feature type="coiled-coil region" evidence="1">
    <location>
        <begin position="23"/>
        <end position="99"/>
    </location>
</feature>
<proteinExistence type="predicted"/>
<dbReference type="CDD" id="cd12797">
    <property type="entry name" value="M23_peptidase"/>
    <property type="match status" value="1"/>
</dbReference>
<keyword evidence="1" id="KW-0175">Coiled coil</keyword>
<reference evidence="4 5" key="1">
    <citation type="submission" date="2023-09" db="EMBL/GenBank/DDBJ databases">
        <authorList>
            <person name="Rey-Velasco X."/>
        </authorList>
    </citation>
    <scope>NUCLEOTIDE SEQUENCE [LARGE SCALE GENOMIC DNA]</scope>
    <source>
        <strain evidence="4 5">W335</strain>
    </source>
</reference>
<dbReference type="Proteomes" id="UP001251857">
    <property type="component" value="Unassembled WGS sequence"/>
</dbReference>